<evidence type="ECO:0000256" key="2">
    <source>
        <dbReference type="ARBA" id="ARBA00022475"/>
    </source>
</evidence>
<keyword evidence="3 7" id="KW-0812">Transmembrane</keyword>
<evidence type="ECO:0000256" key="3">
    <source>
        <dbReference type="ARBA" id="ARBA00022692"/>
    </source>
</evidence>
<dbReference type="PANTHER" id="PTHR30213:SF0">
    <property type="entry name" value="UPF0761 MEMBRANE PROTEIN YIHY"/>
    <property type="match status" value="1"/>
</dbReference>
<feature type="transmembrane region" description="Helical" evidence="7">
    <location>
        <begin position="195"/>
        <end position="216"/>
    </location>
</feature>
<feature type="region of interest" description="Disordered" evidence="6">
    <location>
        <begin position="266"/>
        <end position="285"/>
    </location>
</feature>
<evidence type="ECO:0000313" key="9">
    <source>
        <dbReference type="Proteomes" id="UP001596328"/>
    </source>
</evidence>
<dbReference type="PIRSF" id="PIRSF035875">
    <property type="entry name" value="RNase_BN"/>
    <property type="match status" value="1"/>
</dbReference>
<feature type="non-terminal residue" evidence="8">
    <location>
        <position position="285"/>
    </location>
</feature>
<feature type="transmembrane region" description="Helical" evidence="7">
    <location>
        <begin position="30"/>
        <end position="56"/>
    </location>
</feature>
<dbReference type="PANTHER" id="PTHR30213">
    <property type="entry name" value="INNER MEMBRANE PROTEIN YHJD"/>
    <property type="match status" value="1"/>
</dbReference>
<organism evidence="8 9">
    <name type="scientific">Halobium palmae</name>
    <dbReference type="NCBI Taxonomy" id="1776492"/>
    <lineage>
        <taxon>Archaea</taxon>
        <taxon>Methanobacteriati</taxon>
        <taxon>Methanobacteriota</taxon>
        <taxon>Stenosarchaea group</taxon>
        <taxon>Halobacteria</taxon>
        <taxon>Halobacteriales</taxon>
        <taxon>Haloferacaceae</taxon>
        <taxon>Halobium</taxon>
    </lineage>
</organism>
<keyword evidence="5 7" id="KW-0472">Membrane</keyword>
<name>A0ABD5S4L2_9EURY</name>
<dbReference type="Proteomes" id="UP001596328">
    <property type="component" value="Unassembled WGS sequence"/>
</dbReference>
<evidence type="ECO:0000256" key="7">
    <source>
        <dbReference type="SAM" id="Phobius"/>
    </source>
</evidence>
<proteinExistence type="predicted"/>
<evidence type="ECO:0000256" key="6">
    <source>
        <dbReference type="SAM" id="MobiDB-lite"/>
    </source>
</evidence>
<evidence type="ECO:0000256" key="4">
    <source>
        <dbReference type="ARBA" id="ARBA00022989"/>
    </source>
</evidence>
<feature type="transmembrane region" description="Helical" evidence="7">
    <location>
        <begin position="161"/>
        <end position="183"/>
    </location>
</feature>
<keyword evidence="4 7" id="KW-1133">Transmembrane helix</keyword>
<keyword evidence="2" id="KW-1003">Cell membrane</keyword>
<dbReference type="Pfam" id="PF03631">
    <property type="entry name" value="Virul_fac_BrkB"/>
    <property type="match status" value="1"/>
</dbReference>
<evidence type="ECO:0000313" key="8">
    <source>
        <dbReference type="EMBL" id="MFC6725983.1"/>
    </source>
</evidence>
<feature type="transmembrane region" description="Helical" evidence="7">
    <location>
        <begin position="228"/>
        <end position="252"/>
    </location>
</feature>
<sequence length="285" mass="29361">MSSISGAASTARAVKEEFTGKNVTFMAGSIAYNAFVSLVPLLVLLLLAATILGGSLDQRILTLIERNAPSAVANVIGTMIEGSGGTAGAGAVGLVTLVWGTLKIFRGLDTAFSEIYETTSENGLTEQIKDGLVVFAALVVAIVATAAVTAVFGAFSEVVPFLGLVTPLVLVLGLVLAFLPMYYFFPDADVQVREILPGTVFAAVGWAALQALFQVYLATTGKTDPNDVLTGIVILVTWLYFSGIVLLLGAVLNAVTGDHATGEPGGIGADSGFDDATGVETPRDV</sequence>
<protein>
    <submittedName>
        <fullName evidence="8">YihY/virulence factor BrkB family protein</fullName>
    </submittedName>
</protein>
<accession>A0ABD5S4L2</accession>
<dbReference type="AlphaFoldDB" id="A0ABD5S4L2"/>
<dbReference type="GO" id="GO:0005886">
    <property type="term" value="C:plasma membrane"/>
    <property type="evidence" value="ECO:0007669"/>
    <property type="project" value="UniProtKB-SubCell"/>
</dbReference>
<dbReference type="EMBL" id="JBHSWU010000816">
    <property type="protein sequence ID" value="MFC6725983.1"/>
    <property type="molecule type" value="Genomic_DNA"/>
</dbReference>
<gene>
    <name evidence="8" type="ORF">ACFQE1_16750</name>
</gene>
<reference evidence="8 9" key="1">
    <citation type="journal article" date="2019" name="Int. J. Syst. Evol. Microbiol.">
        <title>The Global Catalogue of Microorganisms (GCM) 10K type strain sequencing project: providing services to taxonomists for standard genome sequencing and annotation.</title>
        <authorList>
            <consortium name="The Broad Institute Genomics Platform"/>
            <consortium name="The Broad Institute Genome Sequencing Center for Infectious Disease"/>
            <person name="Wu L."/>
            <person name="Ma J."/>
        </authorList>
    </citation>
    <scope>NUCLEOTIDE SEQUENCE [LARGE SCALE GENOMIC DNA]</scope>
    <source>
        <strain evidence="8 9">NBRC 111368</strain>
    </source>
</reference>
<dbReference type="InterPro" id="IPR017039">
    <property type="entry name" value="Virul_fac_BrkB"/>
</dbReference>
<evidence type="ECO:0000256" key="5">
    <source>
        <dbReference type="ARBA" id="ARBA00023136"/>
    </source>
</evidence>
<keyword evidence="9" id="KW-1185">Reference proteome</keyword>
<feature type="transmembrane region" description="Helical" evidence="7">
    <location>
        <begin position="132"/>
        <end position="155"/>
    </location>
</feature>
<evidence type="ECO:0000256" key="1">
    <source>
        <dbReference type="ARBA" id="ARBA00004651"/>
    </source>
</evidence>
<comment type="caution">
    <text evidence="8">The sequence shown here is derived from an EMBL/GenBank/DDBJ whole genome shotgun (WGS) entry which is preliminary data.</text>
</comment>
<dbReference type="NCBIfam" id="TIGR00765">
    <property type="entry name" value="yihY_not_rbn"/>
    <property type="match status" value="1"/>
</dbReference>
<comment type="subcellular location">
    <subcellularLocation>
        <location evidence="1">Cell membrane</location>
        <topology evidence="1">Multi-pass membrane protein</topology>
    </subcellularLocation>
</comment>